<name>A0A5P2G533_9BACT</name>
<dbReference type="Proteomes" id="UP000292424">
    <property type="component" value="Chromosome"/>
</dbReference>
<accession>A0A5P2G533</accession>
<dbReference type="AlphaFoldDB" id="A0A5P2G533"/>
<sequence>MISTFMEVAFDKNLKALIIDGFEHTEQELVEAWENIQMEYTDCANLAKPEINSLTQQFYLLDARLKTIPMLIDIERQSIKHFNNPFLPAFPYFQKFSYRLHWSKESGDLKEFEKQLQRIEAKEKRYKVEFDIVNEKLTKMLDENAPALNGQKNLTESRRSFIRMLNSMRSYCGDIPKTATTMEELGLMIKDYNDYLINKRNENARKR</sequence>
<dbReference type="EMBL" id="CP044016">
    <property type="protein sequence ID" value="QES88870.1"/>
    <property type="molecule type" value="Genomic_DNA"/>
</dbReference>
<dbReference type="RefSeq" id="WP_131329818.1">
    <property type="nucleotide sequence ID" value="NZ_CP044016.1"/>
</dbReference>
<gene>
    <name evidence="1" type="ORF">E0W69_009450</name>
</gene>
<evidence type="ECO:0000313" key="1">
    <source>
        <dbReference type="EMBL" id="QES88870.1"/>
    </source>
</evidence>
<proteinExistence type="predicted"/>
<dbReference type="KEGG" id="arac:E0W69_009450"/>
<reference evidence="1 2" key="1">
    <citation type="submission" date="2019-09" db="EMBL/GenBank/DDBJ databases">
        <title>Complete genome sequence of Arachidicoccus sp. B3-10 isolated from apple orchard soil.</title>
        <authorList>
            <person name="Kim H.S."/>
            <person name="Han K.-I."/>
            <person name="Suh M.K."/>
            <person name="Lee K.C."/>
            <person name="Eom M.K."/>
            <person name="Kim J.-S."/>
            <person name="Kang S.W."/>
            <person name="Sin Y."/>
            <person name="Lee J.-S."/>
        </authorList>
    </citation>
    <scope>NUCLEOTIDE SEQUENCE [LARGE SCALE GENOMIC DNA]</scope>
    <source>
        <strain evidence="1 2">B3-10</strain>
    </source>
</reference>
<protein>
    <submittedName>
        <fullName evidence="1">Uncharacterized protein</fullName>
    </submittedName>
</protein>
<evidence type="ECO:0000313" key="2">
    <source>
        <dbReference type="Proteomes" id="UP000292424"/>
    </source>
</evidence>
<organism evidence="1 2">
    <name type="scientific">Rhizosphaericola mali</name>
    <dbReference type="NCBI Taxonomy" id="2545455"/>
    <lineage>
        <taxon>Bacteria</taxon>
        <taxon>Pseudomonadati</taxon>
        <taxon>Bacteroidota</taxon>
        <taxon>Chitinophagia</taxon>
        <taxon>Chitinophagales</taxon>
        <taxon>Chitinophagaceae</taxon>
        <taxon>Rhizosphaericola</taxon>
    </lineage>
</organism>
<keyword evidence="2" id="KW-1185">Reference proteome</keyword>